<dbReference type="Pfam" id="PF11715">
    <property type="entry name" value="Beta-prop_Nup120_160"/>
    <property type="match status" value="1"/>
</dbReference>
<feature type="domain" description="NUP160 C-terminal TPR" evidence="6">
    <location>
        <begin position="1210"/>
        <end position="1466"/>
    </location>
</feature>
<dbReference type="Pfam" id="PF17238">
    <property type="entry name" value="NUP160_helical_2"/>
    <property type="match status" value="1"/>
</dbReference>
<keyword evidence="9" id="KW-1185">Reference proteome</keyword>
<evidence type="ECO:0000256" key="3">
    <source>
        <dbReference type="ARBA" id="ARBA00023242"/>
    </source>
</evidence>
<evidence type="ECO:0000313" key="8">
    <source>
        <dbReference type="EMBL" id="KAK9145964.1"/>
    </source>
</evidence>
<proteinExistence type="predicted"/>
<evidence type="ECO:0000256" key="1">
    <source>
        <dbReference type="ARBA" id="ARBA00004123"/>
    </source>
</evidence>
<feature type="domain" description="NUP160 helical" evidence="5">
    <location>
        <begin position="538"/>
        <end position="729"/>
    </location>
</feature>
<evidence type="ECO:0000259" key="5">
    <source>
        <dbReference type="Pfam" id="PF17238"/>
    </source>
</evidence>
<evidence type="ECO:0000256" key="2">
    <source>
        <dbReference type="ARBA" id="ARBA00022448"/>
    </source>
</evidence>
<evidence type="ECO:0000259" key="4">
    <source>
        <dbReference type="Pfam" id="PF11715"/>
    </source>
</evidence>
<evidence type="ECO:0000259" key="7">
    <source>
        <dbReference type="Pfam" id="PF23354"/>
    </source>
</evidence>
<feature type="domain" description="Nucleoporin Nup120/160 beta-propeller" evidence="4">
    <location>
        <begin position="60"/>
        <end position="524"/>
    </location>
</feature>
<accession>A0AAP0K6D2</accession>
<comment type="caution">
    <text evidence="8">The sequence shown here is derived from an EMBL/GenBank/DDBJ whole genome shotgun (WGS) entry which is preliminary data.</text>
</comment>
<dbReference type="InterPro" id="IPR021717">
    <property type="entry name" value="Nucleoporin_Nup160"/>
</dbReference>
<reference evidence="8 9" key="1">
    <citation type="submission" date="2024-01" db="EMBL/GenBank/DDBJ databases">
        <title>Genome assemblies of Stephania.</title>
        <authorList>
            <person name="Yang L."/>
        </authorList>
    </citation>
    <scope>NUCLEOTIDE SEQUENCE [LARGE SCALE GENOMIC DNA]</scope>
    <source>
        <strain evidence="8">QJT</strain>
        <tissue evidence="8">Leaf</tissue>
    </source>
</reference>
<keyword evidence="3" id="KW-0539">Nucleus</keyword>
<organism evidence="8 9">
    <name type="scientific">Stephania japonica</name>
    <dbReference type="NCBI Taxonomy" id="461633"/>
    <lineage>
        <taxon>Eukaryota</taxon>
        <taxon>Viridiplantae</taxon>
        <taxon>Streptophyta</taxon>
        <taxon>Embryophyta</taxon>
        <taxon>Tracheophyta</taxon>
        <taxon>Spermatophyta</taxon>
        <taxon>Magnoliopsida</taxon>
        <taxon>Ranunculales</taxon>
        <taxon>Menispermaceae</taxon>
        <taxon>Menispermoideae</taxon>
        <taxon>Cissampelideae</taxon>
        <taxon>Stephania</taxon>
    </lineage>
</organism>
<dbReference type="GO" id="GO:0005643">
    <property type="term" value="C:nuclear pore"/>
    <property type="evidence" value="ECO:0007669"/>
    <property type="project" value="UniProtKB-ARBA"/>
</dbReference>
<feature type="domain" description="NUP160 middle TPR" evidence="7">
    <location>
        <begin position="910"/>
        <end position="1158"/>
    </location>
</feature>
<name>A0AAP0K6D2_9MAGN</name>
<dbReference type="PANTHER" id="PTHR21286">
    <property type="entry name" value="NUCLEAR PORE COMPLEX PROTEIN NUP160"/>
    <property type="match status" value="1"/>
</dbReference>
<dbReference type="InterPro" id="IPR035192">
    <property type="entry name" value="NUP160_hel_plant"/>
</dbReference>
<evidence type="ECO:0000313" key="9">
    <source>
        <dbReference type="Proteomes" id="UP001417504"/>
    </source>
</evidence>
<keyword evidence="2" id="KW-0813">Transport</keyword>
<protein>
    <recommendedName>
        <fullName evidence="10">Nuclear pore complex protein NUP160</fullName>
    </recommendedName>
</protein>
<sequence length="1489" mass="166899">MGMGSLGGTEVPILGSDAVKWLDLSVVASSPPHHSSHQPFAPPTEDAASCHIIGDPPVYLFWRIHKKLPHVLELLELSPSNDFPSVGLRLVFQDALCPFAFIWQDETRSSTGIQYFLYALTVSGIAYLFQLKNVCDYASCSTFPQNKFVGVNLQAITQAEAITAVAATKGRLLIGRQDGSINCFQLGTLDKDAPGFMHELRDDSGIGRIWSLMARSRSGASPVQDLLVSEACGRKLLLVLHVDGSLRGWDLSSHTRLFNHVISPESSPGTKVSRLCISDANSQNTYNNSLSIEHGEINVEMIGICTLHFDLGDKITFSSEPLMLEIPLTESKVIDLKMVSEKLWILKEDGLLIYDISLEKMDLQEVMNYGLHEAFVADQLFQGSESSLDDLVWTNQALFSSIKGQVVPFVSSIFLRRLFQPGILQNIPLISTIKGYNKQCADTDFQSLTLHGLREEIFSLMECEGGSGNQTSVICWWKNFCSRYFRNWCKSNLPYSLFADTSTGAVGLVRQNSISLFRGLEDIEMLIYGSFDEIHDSDLPENDLDREILFELLRCASSISQQLGKAAAAIFCESLISAPVLSSEEIVPHLVKILETGCSSAVVEYHISQLGSGNAWKKELSDHKNQRKFSVDMLLTLHTLYSKADSWAKVLDVLENYLKFLVPRKSNQIIESEVKFNINTSIMVQSTSQIAKVMFESALDILLLLGYLVNISGQVHMMQEDISRIQLELVPLIEEILTEWLILHFLGITPCESPASEDFSSQLSSLHIDGNSDNRSWNGKLGTCNFPLACLLFVDRGRYGEDQTYLSSHSLPNPNDIVRSVRNFSSWIIWGLHEESASFFSHSTDLSVVLMKHGQYEAVEELLAVIDVYSRKEKTSQSVQSTSGEWCRHLHLLGLCLLARSHCGLQGKAKEKKVHEAVRCFFRASSCQGASQALQSLSIHGPLQSYCNGLASEAAWKLHYYQWVMQMFEQYNRSDGAFEFALAALEQVDEVLDTGNDNSVGDLSHESATTIRGRLWANVFKFTLDLNLYYDAYCAIISNPDEESKYLCLRRFVIVLIEHGASKILCNGGLPFVGLIEKVEQELAWKAERSDVAVTPSPYKLLYAFEMHRHNWRKAACYIYRYSVRLRGELVSKEQHRISLILQERLNGLSAAINALNLVHAAYAWIDPQFDNNICPDGHYPNKKARKDGEEKLPSTTELKYWRASHFIDVDKLEKEFVVTSAEYSLSIANSNFKVTEKQALPPEMVDLLVKENLYDMAFTVILKFWAGSELERKLEQVFIAMSVKCCPNTVGSPLGGNSVITHPLLLTSAEDETSRAILQTKGSSQWGTLELYLEKYKGMHPRLPTIVAETLLRTNPQIELPLWLVRMFKGGRRATAWGMTGQESDPASLFRLYVNSCHFVEAVNLLLEYMDSFASLKPADIINRKKMSAIWFPFTTIEMLWCQLGELSSSGHITDQCDKLKRLLRGALTNHLKQVEADSCDAVSSAIV</sequence>
<dbReference type="PANTHER" id="PTHR21286:SF0">
    <property type="entry name" value="NUCLEAR PORE COMPLEX PROTEIN NUP160"/>
    <property type="match status" value="1"/>
</dbReference>
<dbReference type="InterPro" id="IPR059141">
    <property type="entry name" value="Beta-prop_Nup120_160"/>
</dbReference>
<comment type="subcellular location">
    <subcellularLocation>
        <location evidence="1">Nucleus</location>
    </subcellularLocation>
</comment>
<dbReference type="Pfam" id="PF23354">
    <property type="entry name" value="TPR_NUP160_120_M"/>
    <property type="match status" value="1"/>
</dbReference>
<dbReference type="InterPro" id="IPR056535">
    <property type="entry name" value="TPR_NUP160_M"/>
</dbReference>
<evidence type="ECO:0008006" key="10">
    <source>
        <dbReference type="Google" id="ProtNLM"/>
    </source>
</evidence>
<dbReference type="InterPro" id="IPR056536">
    <property type="entry name" value="TPR_NUP160_C"/>
</dbReference>
<dbReference type="Proteomes" id="UP001417504">
    <property type="component" value="Unassembled WGS sequence"/>
</dbReference>
<evidence type="ECO:0000259" key="6">
    <source>
        <dbReference type="Pfam" id="PF23347"/>
    </source>
</evidence>
<dbReference type="GO" id="GO:0017056">
    <property type="term" value="F:structural constituent of nuclear pore"/>
    <property type="evidence" value="ECO:0007669"/>
    <property type="project" value="TreeGrafter"/>
</dbReference>
<dbReference type="Pfam" id="PF23347">
    <property type="entry name" value="TPR_Nup160_C"/>
    <property type="match status" value="1"/>
</dbReference>
<gene>
    <name evidence="8" type="ORF">Sjap_005867</name>
</gene>
<dbReference type="EMBL" id="JBBNAE010000002">
    <property type="protein sequence ID" value="KAK9145964.1"/>
    <property type="molecule type" value="Genomic_DNA"/>
</dbReference>